<dbReference type="InterPro" id="IPR002867">
    <property type="entry name" value="IBR_dom"/>
</dbReference>
<dbReference type="Gene3D" id="3.30.40.10">
    <property type="entry name" value="Zinc/RING finger domain, C3HC4 (zinc finger)"/>
    <property type="match status" value="1"/>
</dbReference>
<comment type="catalytic activity">
    <reaction evidence="1">
        <text>[E2 ubiquitin-conjugating enzyme]-S-ubiquitinyl-L-cysteine + [acceptor protein]-L-lysine = [E2 ubiquitin-conjugating enzyme]-L-cysteine + [acceptor protein]-N(6)-ubiquitinyl-L-lysine.</text>
        <dbReference type="EC" id="2.3.2.31"/>
    </reaction>
</comment>
<keyword evidence="4" id="KW-0479">Metal-binding</keyword>
<organism evidence="11 12">
    <name type="scientific">Psilocybe cf. subviscida</name>
    <dbReference type="NCBI Taxonomy" id="2480587"/>
    <lineage>
        <taxon>Eukaryota</taxon>
        <taxon>Fungi</taxon>
        <taxon>Dikarya</taxon>
        <taxon>Basidiomycota</taxon>
        <taxon>Agaricomycotina</taxon>
        <taxon>Agaricomycetes</taxon>
        <taxon>Agaricomycetidae</taxon>
        <taxon>Agaricales</taxon>
        <taxon>Agaricineae</taxon>
        <taxon>Strophariaceae</taxon>
        <taxon>Psilocybe</taxon>
    </lineage>
</organism>
<evidence type="ECO:0000256" key="5">
    <source>
        <dbReference type="ARBA" id="ARBA00022737"/>
    </source>
</evidence>
<comment type="caution">
    <text evidence="11">The sequence shown here is derived from an EMBL/GenBank/DDBJ whole genome shotgun (WGS) entry which is preliminary data.</text>
</comment>
<dbReference type="Proteomes" id="UP000567179">
    <property type="component" value="Unassembled WGS sequence"/>
</dbReference>
<evidence type="ECO:0000256" key="8">
    <source>
        <dbReference type="ARBA" id="ARBA00022833"/>
    </source>
</evidence>
<keyword evidence="7" id="KW-0833">Ubl conjugation pathway</keyword>
<evidence type="ECO:0000256" key="6">
    <source>
        <dbReference type="ARBA" id="ARBA00022771"/>
    </source>
</evidence>
<evidence type="ECO:0000256" key="9">
    <source>
        <dbReference type="SAM" id="MobiDB-lite"/>
    </source>
</evidence>
<evidence type="ECO:0000259" key="10">
    <source>
        <dbReference type="PROSITE" id="PS51873"/>
    </source>
</evidence>
<evidence type="ECO:0000256" key="4">
    <source>
        <dbReference type="ARBA" id="ARBA00022723"/>
    </source>
</evidence>
<evidence type="ECO:0000256" key="1">
    <source>
        <dbReference type="ARBA" id="ARBA00001798"/>
    </source>
</evidence>
<keyword evidence="12" id="KW-1185">Reference proteome</keyword>
<dbReference type="InterPro" id="IPR048962">
    <property type="entry name" value="ARIH1-like_UBL"/>
</dbReference>
<dbReference type="Pfam" id="PF21235">
    <property type="entry name" value="UBA_ARI1"/>
    <property type="match status" value="1"/>
</dbReference>
<keyword evidence="3" id="KW-0808">Transferase</keyword>
<dbReference type="PROSITE" id="PS51873">
    <property type="entry name" value="TRIAD"/>
    <property type="match status" value="1"/>
</dbReference>
<accession>A0A8H5F9J8</accession>
<dbReference type="SMART" id="SM00647">
    <property type="entry name" value="IBR"/>
    <property type="match status" value="2"/>
</dbReference>
<dbReference type="GO" id="GO:0061630">
    <property type="term" value="F:ubiquitin protein ligase activity"/>
    <property type="evidence" value="ECO:0007669"/>
    <property type="project" value="UniProtKB-EC"/>
</dbReference>
<evidence type="ECO:0000256" key="2">
    <source>
        <dbReference type="ARBA" id="ARBA00012251"/>
    </source>
</evidence>
<keyword evidence="6" id="KW-0863">Zinc-finger</keyword>
<dbReference type="Pfam" id="PF19422">
    <property type="entry name" value="Ariadne"/>
    <property type="match status" value="1"/>
</dbReference>
<dbReference type="EMBL" id="JAACJJ010000003">
    <property type="protein sequence ID" value="KAF5328766.1"/>
    <property type="molecule type" value="Genomic_DNA"/>
</dbReference>
<dbReference type="Pfam" id="PF22191">
    <property type="entry name" value="IBR_1"/>
    <property type="match status" value="1"/>
</dbReference>
<dbReference type="InterPro" id="IPR013083">
    <property type="entry name" value="Znf_RING/FYVE/PHD"/>
</dbReference>
<keyword evidence="8" id="KW-0862">Zinc</keyword>
<dbReference type="CDD" id="cd20356">
    <property type="entry name" value="Rcat_RBR_HHARI-like"/>
    <property type="match status" value="1"/>
</dbReference>
<dbReference type="GO" id="GO:0008270">
    <property type="term" value="F:zinc ion binding"/>
    <property type="evidence" value="ECO:0007669"/>
    <property type="project" value="UniProtKB-KW"/>
</dbReference>
<dbReference type="InterPro" id="IPR045840">
    <property type="entry name" value="Ariadne"/>
</dbReference>
<feature type="region of interest" description="Disordered" evidence="9">
    <location>
        <begin position="125"/>
        <end position="158"/>
    </location>
</feature>
<dbReference type="FunFam" id="1.20.120.1750:FF:000007">
    <property type="entry name" value="RBR-type E3 ubiquitin transferase"/>
    <property type="match status" value="1"/>
</dbReference>
<dbReference type="PANTHER" id="PTHR11685">
    <property type="entry name" value="RBR FAMILY RING FINGER AND IBR DOMAIN-CONTAINING"/>
    <property type="match status" value="1"/>
</dbReference>
<sequence length="594" mass="66593">MGSDYEFSDDDAEYYDDDEDMIDGTQDDEDGSVDEMDLENYPDDFKVTSKGKRKSYEVEYESLSQQAVEKLMKQDVDHICGILGVEPDTASLLLRHMKWNKDSLVEKFMDNANATLVASGAIVPEAAPSPSSSRAQSLRTQARGSKSKAKSPPQKKSTAADEPFVCQTCFNDAPGQHTLSLACDHVYCAECWTEHVVAKIRDESEHSVHCMAEGCALLATDTFLRSLLLNLPGADAERVDLGKKMWARLQELFVRHFVACQASLKFCPYPSCTNTVSCPSAATRASLITVVPTVSCGARGIGNADGKATSSSSQSAAAGSLHSKEHKFCFGCTVDGDHRPVVCGAAKLWLKKCRDDSETANWIKSNTKECSKCQSTIEKNGGCNHMTCKKCKWEFCWVCMGPWSEHGTAWYSCNRYDEKTGVDARDAQSKSRASLERYLHYYNRWANHEQSAKLSLDLYAKTEKKMEEMQITSALTWIEVQFMKKAVEEVDKCRMTLKWTYAMAYYLAKGNEKDLFEDNQRDLEKAVEDLSELLESPIEAENIPTLRQQVTNKTVYVQKRNEIVLEDTANGFLEGRWRWNASVEGFDDPEELAI</sequence>
<dbReference type="InterPro" id="IPR031127">
    <property type="entry name" value="E3_UB_ligase_RBR"/>
</dbReference>
<evidence type="ECO:0000256" key="3">
    <source>
        <dbReference type="ARBA" id="ARBA00022679"/>
    </source>
</evidence>
<keyword evidence="5" id="KW-0677">Repeat</keyword>
<protein>
    <recommendedName>
        <fullName evidence="2">RBR-type E3 ubiquitin transferase</fullName>
        <ecNumber evidence="2">2.3.2.31</ecNumber>
    </recommendedName>
</protein>
<dbReference type="AlphaFoldDB" id="A0A8H5F9J8"/>
<reference evidence="11 12" key="1">
    <citation type="journal article" date="2020" name="ISME J.">
        <title>Uncovering the hidden diversity of litter-decomposition mechanisms in mushroom-forming fungi.</title>
        <authorList>
            <person name="Floudas D."/>
            <person name="Bentzer J."/>
            <person name="Ahren D."/>
            <person name="Johansson T."/>
            <person name="Persson P."/>
            <person name="Tunlid A."/>
        </authorList>
    </citation>
    <scope>NUCLEOTIDE SEQUENCE [LARGE SCALE GENOMIC DNA]</scope>
    <source>
        <strain evidence="11 12">CBS 101986</strain>
    </source>
</reference>
<proteinExistence type="predicted"/>
<dbReference type="SUPFAM" id="SSF57850">
    <property type="entry name" value="RING/U-box"/>
    <property type="match status" value="2"/>
</dbReference>
<feature type="region of interest" description="Disordered" evidence="9">
    <location>
        <begin position="1"/>
        <end position="45"/>
    </location>
</feature>
<gene>
    <name evidence="11" type="ORF">D9619_011608</name>
</gene>
<dbReference type="GO" id="GO:0016567">
    <property type="term" value="P:protein ubiquitination"/>
    <property type="evidence" value="ECO:0007669"/>
    <property type="project" value="InterPro"/>
</dbReference>
<evidence type="ECO:0000256" key="7">
    <source>
        <dbReference type="ARBA" id="ARBA00022786"/>
    </source>
</evidence>
<evidence type="ECO:0000313" key="11">
    <source>
        <dbReference type="EMBL" id="KAF5328766.1"/>
    </source>
</evidence>
<feature type="compositionally biased region" description="Low complexity" evidence="9">
    <location>
        <begin position="125"/>
        <end position="137"/>
    </location>
</feature>
<dbReference type="OrthoDB" id="10009520at2759"/>
<dbReference type="EC" id="2.3.2.31" evidence="2"/>
<feature type="compositionally biased region" description="Acidic residues" evidence="9">
    <location>
        <begin position="1"/>
        <end position="42"/>
    </location>
</feature>
<feature type="domain" description="RING-type" evidence="10">
    <location>
        <begin position="162"/>
        <end position="417"/>
    </location>
</feature>
<dbReference type="Gene3D" id="1.20.120.1750">
    <property type="match status" value="1"/>
</dbReference>
<name>A0A8H5F9J8_9AGAR</name>
<evidence type="ECO:0000313" key="12">
    <source>
        <dbReference type="Proteomes" id="UP000567179"/>
    </source>
</evidence>
<dbReference type="InterPro" id="IPR044066">
    <property type="entry name" value="TRIAD_supradom"/>
</dbReference>